<proteinExistence type="predicted"/>
<evidence type="ECO:0000256" key="1">
    <source>
        <dbReference type="SAM" id="Phobius"/>
    </source>
</evidence>
<evidence type="ECO:0000313" key="3">
    <source>
        <dbReference type="Proteomes" id="UP001597419"/>
    </source>
</evidence>
<comment type="caution">
    <text evidence="2">The sequence shown here is derived from an EMBL/GenBank/DDBJ whole genome shotgun (WGS) entry which is preliminary data.</text>
</comment>
<organism evidence="2 3">
    <name type="scientific">Amycolatopsis samaneae</name>
    <dbReference type="NCBI Taxonomy" id="664691"/>
    <lineage>
        <taxon>Bacteria</taxon>
        <taxon>Bacillati</taxon>
        <taxon>Actinomycetota</taxon>
        <taxon>Actinomycetes</taxon>
        <taxon>Pseudonocardiales</taxon>
        <taxon>Pseudonocardiaceae</taxon>
        <taxon>Amycolatopsis</taxon>
    </lineage>
</organism>
<gene>
    <name evidence="2" type="ORF">ACFSYJ_02970</name>
</gene>
<dbReference type="EMBL" id="JBHUKU010000002">
    <property type="protein sequence ID" value="MFD2457540.1"/>
    <property type="molecule type" value="Genomic_DNA"/>
</dbReference>
<dbReference type="Proteomes" id="UP001597419">
    <property type="component" value="Unassembled WGS sequence"/>
</dbReference>
<name>A0ABW5G8Z8_9PSEU</name>
<dbReference type="RefSeq" id="WP_345388944.1">
    <property type="nucleotide sequence ID" value="NZ_BAABHG010000003.1"/>
</dbReference>
<keyword evidence="1" id="KW-0472">Membrane</keyword>
<reference evidence="3" key="1">
    <citation type="journal article" date="2019" name="Int. J. Syst. Evol. Microbiol.">
        <title>The Global Catalogue of Microorganisms (GCM) 10K type strain sequencing project: providing services to taxonomists for standard genome sequencing and annotation.</title>
        <authorList>
            <consortium name="The Broad Institute Genomics Platform"/>
            <consortium name="The Broad Institute Genome Sequencing Center for Infectious Disease"/>
            <person name="Wu L."/>
            <person name="Ma J."/>
        </authorList>
    </citation>
    <scope>NUCLEOTIDE SEQUENCE [LARGE SCALE GENOMIC DNA]</scope>
    <source>
        <strain evidence="3">CGMCC 4.7643</strain>
    </source>
</reference>
<feature type="transmembrane region" description="Helical" evidence="1">
    <location>
        <begin position="59"/>
        <end position="80"/>
    </location>
</feature>
<feature type="transmembrane region" description="Helical" evidence="1">
    <location>
        <begin position="159"/>
        <end position="177"/>
    </location>
</feature>
<dbReference type="Pfam" id="PF10067">
    <property type="entry name" value="DUF2306"/>
    <property type="match status" value="1"/>
</dbReference>
<sequence>MTVTQEPATRPKPKKPLWQRPWMVPLGFVVVVFLVYSLPPYLGLDVAQSRVPPPPGLGWYYPMLVAHIGFASIAMVTCALQIWPWLRQKHPVAHRRIGRIYVFGGVLPAGVAAVIIASAAPVGPVAAVSNTMFALLWLLFTAQGYRAARARRFGDHRRWMIRSFALTMSIITNRIWAPIWGMVLAPQLQTTFGGSEAALGFAIAGISTWIGWVLPLLIAQFWLDRGKGRKRTRTPAAQ</sequence>
<keyword evidence="1" id="KW-1133">Transmembrane helix</keyword>
<feature type="transmembrane region" description="Helical" evidence="1">
    <location>
        <begin position="197"/>
        <end position="223"/>
    </location>
</feature>
<accession>A0ABW5G8Z8</accession>
<feature type="transmembrane region" description="Helical" evidence="1">
    <location>
        <begin position="21"/>
        <end position="39"/>
    </location>
</feature>
<feature type="transmembrane region" description="Helical" evidence="1">
    <location>
        <begin position="126"/>
        <end position="147"/>
    </location>
</feature>
<feature type="transmembrane region" description="Helical" evidence="1">
    <location>
        <begin position="100"/>
        <end position="120"/>
    </location>
</feature>
<protein>
    <submittedName>
        <fullName evidence="2">DUF2306 domain-containing protein</fullName>
    </submittedName>
</protein>
<dbReference type="InterPro" id="IPR018750">
    <property type="entry name" value="DUF2306_membrane"/>
</dbReference>
<keyword evidence="3" id="KW-1185">Reference proteome</keyword>
<keyword evidence="1" id="KW-0812">Transmembrane</keyword>
<evidence type="ECO:0000313" key="2">
    <source>
        <dbReference type="EMBL" id="MFD2457540.1"/>
    </source>
</evidence>